<accession>A0A843ACC1</accession>
<dbReference type="PROSITE" id="PS51192">
    <property type="entry name" value="HELICASE_ATP_BIND_1"/>
    <property type="match status" value="1"/>
</dbReference>
<evidence type="ECO:0000313" key="9">
    <source>
        <dbReference type="Proteomes" id="UP000658733"/>
    </source>
</evidence>
<dbReference type="GO" id="GO:0140097">
    <property type="term" value="F:catalytic activity, acting on DNA"/>
    <property type="evidence" value="ECO:0007669"/>
    <property type="project" value="UniProtKB-ARBA"/>
</dbReference>
<dbReference type="Gene3D" id="3.30.70.2330">
    <property type="match status" value="1"/>
</dbReference>
<proteinExistence type="predicted"/>
<dbReference type="InterPro" id="IPR050474">
    <property type="entry name" value="Hel308_SKI2-like"/>
</dbReference>
<keyword evidence="3" id="KW-0378">Hydrolase</keyword>
<evidence type="ECO:0000313" key="8">
    <source>
        <dbReference type="EMBL" id="MBF4468612.1"/>
    </source>
</evidence>
<sequence length="1171" mass="138720">MINKENYLNNKRNQLETILLEDSKLFSFINQLVAKRINVEFNSKYSESYLWRHALFLSSKGSFLLKNNSKDEIGIQSVKTAAEIYENLYYTSKKYEKGYLLILSSLCYDIAGYQANAKCLIDKYHELDSNLENYYSFENHEEDVIGIYENKVLKIIQLFLQQKISMLSAEKGKIEHISETKNINYYYFFEDFLKSMDYLSKFILKGEENNYKEYINKSYENILYSGNVTLSHLLNLFNTRISLFQQRNIWDVLNRYVDTNNIIWNKYIKLLTMDIYGKNGLKPIQERISRFEFWQSQLKAINKGILLDEDSYILQMPTSAGKTFVAETMIINSLVNNPDTKCIYIAPFKSLAFEVYENFSNNLNKLGFNVSKSSGDYEIDEYEFQWMKNADILIATPEKIDLLYRIRPEFFKDISLVVIDEGHIIGNDGLRSSLFELLITKLKIKFRKNILKTRFLFISAVMSDNDSKEFSQWFSNETQNILSSPKIFGKEWEPTRKLIGYFEWNRSHTKGRIKYIDKDNNNLFLQNIIEKRKYKYYFKPTKGTRNREFPSYNYKEKKFHRGDTCVELAYKFVDEGNILIFVPTTTLAKSAANSFLRLFEYKKYTTGETIKKNFEERHSASLEMAKSWLGETHPITECLKYGIGVHHGRLSEPLRNAIEKDFRMKNLEVLIATNTIGQGLNFPIKTLIIHSLDINRQTRERINVRDFWNIAGRAGRANHETEGQIIFLNFNDYDKSIIYKYTNKNNMEFVKSQFFRIIYEYIIKGRLPEYFLDFENEIKNHVEPSLLNILVEESVETPTEEIIKEIMGFSLFNIQLSNKYLNIVNKSITKVGKNFYELDDKNLRNIYSKTGLHLESCLLISKFIKDYFDEIDDILNADDYESLLKFISELFVEIDEMNDENFIEDENIVRLFKFIISWVNGDEIDSLKSIWNDIFENEDNMHKYINDFLSYRYPWGITSFLLILSYHIDEKAEKIYQQFRTFPTNIKNLSSYIKYGLNNPLACIYKNLGINNRLTCMKLSNIYNKEFNIEKFLKWFSNITVDDLKDINLTNYEIQNVLDTSQKFNYDNKPLDFNEEIICDIKGIYYNEEFRKTYEKIEVGDLLELERDFDNEYDINSIKFRYNNEYLGFVPREIAKFIAVEIDLNDMNFEAIVLDKSSTEKFKIKTEIFIK</sequence>
<dbReference type="GO" id="GO:0004386">
    <property type="term" value="F:helicase activity"/>
    <property type="evidence" value="ECO:0007669"/>
    <property type="project" value="UniProtKB-KW"/>
</dbReference>
<evidence type="ECO:0000259" key="6">
    <source>
        <dbReference type="PROSITE" id="PS51192"/>
    </source>
</evidence>
<keyword evidence="1" id="KW-0479">Metal-binding</keyword>
<dbReference type="GO" id="GO:0016818">
    <property type="term" value="F:hydrolase activity, acting on acid anhydrides, in phosphorus-containing anhydrides"/>
    <property type="evidence" value="ECO:0007669"/>
    <property type="project" value="InterPro"/>
</dbReference>
<dbReference type="Pfam" id="PF00271">
    <property type="entry name" value="Helicase_C"/>
    <property type="match status" value="1"/>
</dbReference>
<evidence type="ECO:0000256" key="5">
    <source>
        <dbReference type="ARBA" id="ARBA00022840"/>
    </source>
</evidence>
<dbReference type="SMART" id="SM00910">
    <property type="entry name" value="HIRAN"/>
    <property type="match status" value="1"/>
</dbReference>
<keyword evidence="4 8" id="KW-0347">Helicase</keyword>
<dbReference type="InterPro" id="IPR001650">
    <property type="entry name" value="Helicase_C-like"/>
</dbReference>
<evidence type="ECO:0000256" key="4">
    <source>
        <dbReference type="ARBA" id="ARBA00022806"/>
    </source>
</evidence>
<dbReference type="Pfam" id="PF08797">
    <property type="entry name" value="HIRAN"/>
    <property type="match status" value="1"/>
</dbReference>
<dbReference type="SMART" id="SM00487">
    <property type="entry name" value="DEXDc"/>
    <property type="match status" value="1"/>
</dbReference>
<keyword evidence="5" id="KW-0067">ATP-binding</keyword>
<evidence type="ECO:0000259" key="7">
    <source>
        <dbReference type="PROSITE" id="PS51194"/>
    </source>
</evidence>
<evidence type="ECO:0000256" key="2">
    <source>
        <dbReference type="ARBA" id="ARBA00022741"/>
    </source>
</evidence>
<dbReference type="PROSITE" id="PS51194">
    <property type="entry name" value="HELICASE_CTER"/>
    <property type="match status" value="1"/>
</dbReference>
<dbReference type="PANTHER" id="PTHR47961">
    <property type="entry name" value="DNA POLYMERASE THETA, PUTATIVE (AFU_ORTHOLOGUE AFUA_1G05260)-RELATED"/>
    <property type="match status" value="1"/>
</dbReference>
<dbReference type="AlphaFoldDB" id="A0A843ACC1"/>
<protein>
    <submittedName>
        <fullName evidence="8">DEAD/DEAH box helicase</fullName>
    </submittedName>
</protein>
<dbReference type="InterPro" id="IPR027417">
    <property type="entry name" value="P-loop_NTPase"/>
</dbReference>
<dbReference type="Gene3D" id="3.40.50.300">
    <property type="entry name" value="P-loop containing nucleotide triphosphate hydrolases"/>
    <property type="match status" value="2"/>
</dbReference>
<dbReference type="Pfam" id="PF00270">
    <property type="entry name" value="DEAD"/>
    <property type="match status" value="1"/>
</dbReference>
<dbReference type="SMART" id="SM00490">
    <property type="entry name" value="HELICc"/>
    <property type="match status" value="1"/>
</dbReference>
<dbReference type="GO" id="GO:0003676">
    <property type="term" value="F:nucleic acid binding"/>
    <property type="evidence" value="ECO:0007669"/>
    <property type="project" value="InterPro"/>
</dbReference>
<dbReference type="InterPro" id="IPR011545">
    <property type="entry name" value="DEAD/DEAH_box_helicase_dom"/>
</dbReference>
<organism evidence="8 9">
    <name type="scientific">Methanobrevibacter arboriphilus</name>
    <dbReference type="NCBI Taxonomy" id="39441"/>
    <lineage>
        <taxon>Archaea</taxon>
        <taxon>Methanobacteriati</taxon>
        <taxon>Methanobacteriota</taxon>
        <taxon>Methanomada group</taxon>
        <taxon>Methanobacteria</taxon>
        <taxon>Methanobacteriales</taxon>
        <taxon>Methanobacteriaceae</taxon>
        <taxon>Methanobrevibacter</taxon>
    </lineage>
</organism>
<name>A0A843ACC1_METAZ</name>
<comment type="caution">
    <text evidence="8">The sequence shown here is derived from an EMBL/GenBank/DDBJ whole genome shotgun (WGS) entry which is preliminary data.</text>
</comment>
<dbReference type="SUPFAM" id="SSF52540">
    <property type="entry name" value="P-loop containing nucleoside triphosphate hydrolases"/>
    <property type="match status" value="1"/>
</dbReference>
<dbReference type="EMBL" id="JADIIN010000034">
    <property type="protein sequence ID" value="MBF4468612.1"/>
    <property type="molecule type" value="Genomic_DNA"/>
</dbReference>
<gene>
    <name evidence="8" type="ORF">ISP01_04340</name>
</gene>
<evidence type="ECO:0000256" key="3">
    <source>
        <dbReference type="ARBA" id="ARBA00022801"/>
    </source>
</evidence>
<evidence type="ECO:0000256" key="1">
    <source>
        <dbReference type="ARBA" id="ARBA00022723"/>
    </source>
</evidence>
<dbReference type="GO" id="GO:0005524">
    <property type="term" value="F:ATP binding"/>
    <property type="evidence" value="ECO:0007669"/>
    <property type="project" value="UniProtKB-KW"/>
</dbReference>
<dbReference type="GO" id="GO:0008270">
    <property type="term" value="F:zinc ion binding"/>
    <property type="evidence" value="ECO:0007669"/>
    <property type="project" value="InterPro"/>
</dbReference>
<feature type="domain" description="Helicase ATP-binding" evidence="6">
    <location>
        <begin position="303"/>
        <end position="480"/>
    </location>
</feature>
<feature type="domain" description="Helicase C-terminal" evidence="7">
    <location>
        <begin position="594"/>
        <end position="758"/>
    </location>
</feature>
<dbReference type="Proteomes" id="UP000658733">
    <property type="component" value="Unassembled WGS sequence"/>
</dbReference>
<keyword evidence="2" id="KW-0547">Nucleotide-binding</keyword>
<dbReference type="InterPro" id="IPR014905">
    <property type="entry name" value="HIRAN"/>
</dbReference>
<dbReference type="RefSeq" id="WP_278522532.1">
    <property type="nucleotide sequence ID" value="NZ_JADIIN010000034.1"/>
</dbReference>
<dbReference type="PANTHER" id="PTHR47961:SF10">
    <property type="entry name" value="ATP-DEPENDENT DNA HELICASE HEL308"/>
    <property type="match status" value="1"/>
</dbReference>
<reference evidence="8" key="1">
    <citation type="submission" date="2020-10" db="EMBL/GenBank/DDBJ databases">
        <title>Dehalococcoides mccartyi of a TCE/Cr reducing biochatode.</title>
        <authorList>
            <person name="Matturro B."/>
        </authorList>
    </citation>
    <scope>NUCLEOTIDE SEQUENCE</scope>
    <source>
        <strain evidence="8">Bin4</strain>
    </source>
</reference>
<dbReference type="InterPro" id="IPR014001">
    <property type="entry name" value="Helicase_ATP-bd"/>
</dbReference>